<feature type="region of interest" description="Disordered" evidence="5">
    <location>
        <begin position="1258"/>
        <end position="1313"/>
    </location>
</feature>
<feature type="region of interest" description="Disordered" evidence="5">
    <location>
        <begin position="214"/>
        <end position="282"/>
    </location>
</feature>
<feature type="compositionally biased region" description="Polar residues" evidence="5">
    <location>
        <begin position="94"/>
        <end position="126"/>
    </location>
</feature>
<dbReference type="Proteomes" id="UP000681722">
    <property type="component" value="Unassembled WGS sequence"/>
</dbReference>
<feature type="compositionally biased region" description="Polar residues" evidence="5">
    <location>
        <begin position="1302"/>
        <end position="1313"/>
    </location>
</feature>
<dbReference type="Pfam" id="PF00373">
    <property type="entry name" value="FERM_M"/>
    <property type="match status" value="1"/>
</dbReference>
<dbReference type="SMART" id="SM01196">
    <property type="entry name" value="FERM_C"/>
    <property type="match status" value="1"/>
</dbReference>
<dbReference type="InterPro" id="IPR011993">
    <property type="entry name" value="PH-like_dom_sf"/>
</dbReference>
<evidence type="ECO:0000256" key="2">
    <source>
        <dbReference type="ARBA" id="ARBA00022490"/>
    </source>
</evidence>
<dbReference type="InterPro" id="IPR000299">
    <property type="entry name" value="FERM_domain"/>
</dbReference>
<comment type="caution">
    <text evidence="7">The sequence shown here is derived from an EMBL/GenBank/DDBJ whole genome shotgun (WGS) entry which is preliminary data.</text>
</comment>
<dbReference type="InterPro" id="IPR035963">
    <property type="entry name" value="FERM_2"/>
</dbReference>
<feature type="compositionally biased region" description="Low complexity" evidence="5">
    <location>
        <begin position="1274"/>
        <end position="1301"/>
    </location>
</feature>
<feature type="compositionally biased region" description="Low complexity" evidence="5">
    <location>
        <begin position="830"/>
        <end position="842"/>
    </location>
</feature>
<feature type="compositionally biased region" description="Low complexity" evidence="5">
    <location>
        <begin position="214"/>
        <end position="227"/>
    </location>
</feature>
<evidence type="ECO:0000313" key="9">
    <source>
        <dbReference type="Proteomes" id="UP000663829"/>
    </source>
</evidence>
<dbReference type="GO" id="GO:0005737">
    <property type="term" value="C:cytoplasm"/>
    <property type="evidence" value="ECO:0007669"/>
    <property type="project" value="UniProtKB-SubCell"/>
</dbReference>
<feature type="coiled-coil region" evidence="4">
    <location>
        <begin position="301"/>
        <end position="371"/>
    </location>
</feature>
<dbReference type="EMBL" id="CAJOBC010001703">
    <property type="protein sequence ID" value="CAF3693976.1"/>
    <property type="molecule type" value="Genomic_DNA"/>
</dbReference>
<evidence type="ECO:0000259" key="6">
    <source>
        <dbReference type="PROSITE" id="PS50057"/>
    </source>
</evidence>
<keyword evidence="3 4" id="KW-0175">Coiled coil</keyword>
<feature type="region of interest" description="Disordered" evidence="5">
    <location>
        <begin position="81"/>
        <end position="126"/>
    </location>
</feature>
<dbReference type="Pfam" id="PF09380">
    <property type="entry name" value="FERM_C"/>
    <property type="match status" value="1"/>
</dbReference>
<dbReference type="Gene3D" id="1.20.80.10">
    <property type="match status" value="1"/>
</dbReference>
<proteinExistence type="predicted"/>
<dbReference type="Pfam" id="PF11819">
    <property type="entry name" value="CUPID"/>
    <property type="match status" value="1"/>
</dbReference>
<feature type="compositionally biased region" description="Polar residues" evidence="5">
    <location>
        <begin position="843"/>
        <end position="858"/>
    </location>
</feature>
<feature type="compositionally biased region" description="Basic residues" evidence="5">
    <location>
        <begin position="83"/>
        <end position="92"/>
    </location>
</feature>
<feature type="region of interest" description="Disordered" evidence="5">
    <location>
        <begin position="830"/>
        <end position="876"/>
    </location>
</feature>
<dbReference type="InterPro" id="IPR014352">
    <property type="entry name" value="FERM/acyl-CoA-bd_prot_sf"/>
</dbReference>
<gene>
    <name evidence="7" type="ORF">GPM918_LOCUS9264</name>
    <name evidence="8" type="ORF">SRO942_LOCUS9265</name>
</gene>
<accession>A0A814AGM1</accession>
<dbReference type="PROSITE" id="PS50057">
    <property type="entry name" value="FERM_3"/>
    <property type="match status" value="1"/>
</dbReference>
<dbReference type="Gene3D" id="2.30.29.30">
    <property type="entry name" value="Pleckstrin-homology domain (PH domain)/Phosphotyrosine-binding domain (PTB)"/>
    <property type="match status" value="1"/>
</dbReference>
<evidence type="ECO:0000313" key="7">
    <source>
        <dbReference type="EMBL" id="CAF0913352.1"/>
    </source>
</evidence>
<dbReference type="GO" id="GO:0090162">
    <property type="term" value="P:establishment of epithelial cell polarity"/>
    <property type="evidence" value="ECO:0007669"/>
    <property type="project" value="InterPro"/>
</dbReference>
<evidence type="ECO:0000256" key="4">
    <source>
        <dbReference type="SAM" id="Coils"/>
    </source>
</evidence>
<sequence>MSNEQRCHLLSMNNDEVHNPTSPSPTNRLPSQSFIFNRQINSQAGSVPNSPLPKTKQYVMSSTPGTPQIYHRTVDQQNYQLQRSKRSKKPKTPARTTSLNPAHSTLRYSLTDSSSTTLKQSDSPISSQKLLTKKSDCISTTNRLSILQRIFGMKDTTTNTTKNIPQSPKLTTKVKTSTPTRPSTVGNESVLSQNLLTHTSLTLDLQNILPLSSTLSSGRASSSGYESMNNRDSGSGSSHNDSAEDSSSKTRSKSARKSDERRSNNNTNNSSAWSPRLNNMNGIRTSKTRDKIQTTHAKHQQQSQLNRIQSLKQRQDELKLELAMTKTFFLIDNNQQWNYNASNISSNMNDEDVLEKEIELLEKRLVATKSHLIDERFWLPVEKKLSDQEIFKRETCPLLHFGVRLAIYRGIIDTNDDTLFQLAGFVVQSIAGDYTSDEAAIETIKLAGVLPKRVVERNTSRIYCEDQIIIHYKSCKDLDRGFCIVKYMMIAENLPMYGVHYFAVRNKSNAPAWLGISFVGISVYDYHDRENPLKIYYWRSLENLYYRDRKFSLEVHDLESSNSTPSLTSTPYTPTSTTSIVTEPDDKLIDAMHDPSTQMSAGRRTNTTPNIKVRAWFTNSPQFCKAIWHNQSLSINNLVRELSNSTLTLSVDNALRNGSLSRSNSEQNEQVEVDVQQLMDLMKQRKQHFEKILNDKLQGYNQLCQLTGTLSDDFVQAHSSENQDNTNQSMDELLNEREQEVIKLNQLKQEHEIQSKIVNTAKKLLHDEATGNRNLLDSVLKQRFEFYSNVKEKLERLTKLIDTTQKDLGSRYPYINNNTTTKSSVNVMNSTIQNSSSSPSQNFVTTQKSSSSSPNGITKQHHSPARSPSPNFHRTSSYKRALGNHQRNAHTTTANNHLVSDNQPSQFNLDRSHSSDVVSVAGLPPESPATFNRKHSSQQFPNVIIPPSSTSSSSTAPSVRNRVRDRKQQSGAKHRQKVNNKQNVDNTETVATIDDTTNTTPTSNIRSLDRRHVRRIDDNTPPTQTNISTTDIYGSLERNKHKISTPTLGMNGLQHDFYHLSTNKNDLSALQQINNDYPTHTTSTIVTVGNVIHPNFDQVNNSRSRRPPHAQKQMTAVFQPHYDRLDTCTTSTTHPQHHYQQQKLGAVGVSNNLIDNSYYTISGETGQKHISSHNNNQNRRRHNDVRHLVDDNFYQKSSDQTYPSQQIPLTMHHYETSPLLVRRVNIDHLYPQTRANFQQQHSSNHPINTLNQRHISSLLQQQQQHRTMSGGLHQSTTGQQASSASLLFRPHSSQSSSSHSSGPTRLESNSSMNSNSFHVADEFSDDIMLWLATTHGGNSATLV</sequence>
<feature type="region of interest" description="Disordered" evidence="5">
    <location>
        <begin position="560"/>
        <end position="580"/>
    </location>
</feature>
<feature type="region of interest" description="Disordered" evidence="5">
    <location>
        <begin position="157"/>
        <end position="188"/>
    </location>
</feature>
<feature type="compositionally biased region" description="Low complexity" evidence="5">
    <location>
        <begin position="946"/>
        <end position="958"/>
    </location>
</feature>
<dbReference type="InterPro" id="IPR018980">
    <property type="entry name" value="FERM_PH-like_C"/>
</dbReference>
<comment type="subcellular location">
    <subcellularLocation>
        <location evidence="1">Cytoplasm</location>
    </subcellularLocation>
</comment>
<dbReference type="CDD" id="cd14473">
    <property type="entry name" value="FERM_B-lobe"/>
    <property type="match status" value="1"/>
</dbReference>
<dbReference type="PANTHER" id="PTHR46079:SF2">
    <property type="entry name" value="FERM DOMAIN-CONTAINING PROTEIN"/>
    <property type="match status" value="1"/>
</dbReference>
<dbReference type="OrthoDB" id="10063592at2759"/>
<keyword evidence="9" id="KW-1185">Reference proteome</keyword>
<evidence type="ECO:0000256" key="1">
    <source>
        <dbReference type="ARBA" id="ARBA00004496"/>
    </source>
</evidence>
<feature type="compositionally biased region" description="Polar residues" evidence="5">
    <location>
        <begin position="272"/>
        <end position="282"/>
    </location>
</feature>
<feature type="domain" description="FERM" evidence="6">
    <location>
        <begin position="281"/>
        <end position="600"/>
    </location>
</feature>
<dbReference type="SUPFAM" id="SSF50729">
    <property type="entry name" value="PH domain-like"/>
    <property type="match status" value="1"/>
</dbReference>
<dbReference type="SUPFAM" id="SSF47031">
    <property type="entry name" value="Second domain of FERM"/>
    <property type="match status" value="1"/>
</dbReference>
<dbReference type="InterPro" id="IPR021774">
    <property type="entry name" value="CUPID"/>
</dbReference>
<evidence type="ECO:0000313" key="8">
    <source>
        <dbReference type="EMBL" id="CAF3693976.1"/>
    </source>
</evidence>
<evidence type="ECO:0000256" key="3">
    <source>
        <dbReference type="ARBA" id="ARBA00023054"/>
    </source>
</evidence>
<feature type="region of interest" description="Disordered" evidence="5">
    <location>
        <begin position="893"/>
        <end position="987"/>
    </location>
</feature>
<organism evidence="7 9">
    <name type="scientific">Didymodactylos carnosus</name>
    <dbReference type="NCBI Taxonomy" id="1234261"/>
    <lineage>
        <taxon>Eukaryota</taxon>
        <taxon>Metazoa</taxon>
        <taxon>Spiralia</taxon>
        <taxon>Gnathifera</taxon>
        <taxon>Rotifera</taxon>
        <taxon>Eurotatoria</taxon>
        <taxon>Bdelloidea</taxon>
        <taxon>Philodinida</taxon>
        <taxon>Philodinidae</taxon>
        <taxon>Didymodactylos</taxon>
    </lineage>
</organism>
<dbReference type="InterPro" id="IPR047176">
    <property type="entry name" value="FRMD4A/B"/>
</dbReference>
<feature type="compositionally biased region" description="Polar residues" evidence="5">
    <location>
        <begin position="893"/>
        <end position="909"/>
    </location>
</feature>
<dbReference type="Proteomes" id="UP000663829">
    <property type="component" value="Unassembled WGS sequence"/>
</dbReference>
<feature type="compositionally biased region" description="Polar residues" evidence="5">
    <location>
        <begin position="866"/>
        <end position="875"/>
    </location>
</feature>
<reference evidence="7" key="1">
    <citation type="submission" date="2021-02" db="EMBL/GenBank/DDBJ databases">
        <authorList>
            <person name="Nowell W R."/>
        </authorList>
    </citation>
    <scope>NUCLEOTIDE SEQUENCE</scope>
</reference>
<dbReference type="PANTHER" id="PTHR46079">
    <property type="entry name" value="FERM DOMAIN-CONTAINING PROTEIN 4"/>
    <property type="match status" value="1"/>
</dbReference>
<dbReference type="InterPro" id="IPR019748">
    <property type="entry name" value="FERM_central"/>
</dbReference>
<protein>
    <recommendedName>
        <fullName evidence="6">FERM domain-containing protein</fullName>
    </recommendedName>
</protein>
<dbReference type="EMBL" id="CAJNOQ010001703">
    <property type="protein sequence ID" value="CAF0913352.1"/>
    <property type="molecule type" value="Genomic_DNA"/>
</dbReference>
<evidence type="ECO:0000256" key="5">
    <source>
        <dbReference type="SAM" id="MobiDB-lite"/>
    </source>
</evidence>
<keyword evidence="2" id="KW-0963">Cytoplasm</keyword>
<name>A0A814AGM1_9BILA</name>
<feature type="compositionally biased region" description="Low complexity" evidence="5">
    <location>
        <begin position="560"/>
        <end position="579"/>
    </location>
</feature>